<feature type="region of interest" description="Disordered" evidence="1">
    <location>
        <begin position="210"/>
        <end position="238"/>
    </location>
</feature>
<dbReference type="EMBL" id="JBJXBP010000005">
    <property type="protein sequence ID" value="KAL3829898.1"/>
    <property type="molecule type" value="Genomic_DNA"/>
</dbReference>
<organism evidence="2 3">
    <name type="scientific">Penstemon smallii</name>
    <dbReference type="NCBI Taxonomy" id="265156"/>
    <lineage>
        <taxon>Eukaryota</taxon>
        <taxon>Viridiplantae</taxon>
        <taxon>Streptophyta</taxon>
        <taxon>Embryophyta</taxon>
        <taxon>Tracheophyta</taxon>
        <taxon>Spermatophyta</taxon>
        <taxon>Magnoliopsida</taxon>
        <taxon>eudicotyledons</taxon>
        <taxon>Gunneridae</taxon>
        <taxon>Pentapetalae</taxon>
        <taxon>asterids</taxon>
        <taxon>lamiids</taxon>
        <taxon>Lamiales</taxon>
        <taxon>Plantaginaceae</taxon>
        <taxon>Cheloneae</taxon>
        <taxon>Penstemon</taxon>
    </lineage>
</organism>
<dbReference type="AlphaFoldDB" id="A0ABD3SZN7"/>
<evidence type="ECO:0000313" key="3">
    <source>
        <dbReference type="Proteomes" id="UP001634393"/>
    </source>
</evidence>
<protein>
    <submittedName>
        <fullName evidence="2">Uncharacterized protein</fullName>
    </submittedName>
</protein>
<keyword evidence="3" id="KW-1185">Reference proteome</keyword>
<name>A0ABD3SZN7_9LAMI</name>
<evidence type="ECO:0000256" key="1">
    <source>
        <dbReference type="SAM" id="MobiDB-lite"/>
    </source>
</evidence>
<feature type="compositionally biased region" description="Polar residues" evidence="1">
    <location>
        <begin position="210"/>
        <end position="229"/>
    </location>
</feature>
<sequence>MNSVATNFIIAIQCLPDRIFILVGIFQAYQSLGNTFLMIAKINDSKQLTYTTSGKHTFWVILDVMHLADSITELEVEDKDKEVKINYALKANKCSQQLHAIAKPSEEDSKDDLRKVVTEDQVVGTWNTEIFGKILKPAWIMTGFVLVGAGDGETVHSSHSSKYAVNYSKSCKASRNITTNLSKDDYQANLLKKKKSQIRIILGQTTYPTSHQQQSCSEDTASDTQSTKKLWSRKEFQD</sequence>
<proteinExistence type="predicted"/>
<comment type="caution">
    <text evidence="2">The sequence shown here is derived from an EMBL/GenBank/DDBJ whole genome shotgun (WGS) entry which is preliminary data.</text>
</comment>
<dbReference type="Proteomes" id="UP001634393">
    <property type="component" value="Unassembled WGS sequence"/>
</dbReference>
<evidence type="ECO:0000313" key="2">
    <source>
        <dbReference type="EMBL" id="KAL3829898.1"/>
    </source>
</evidence>
<accession>A0ABD3SZN7</accession>
<gene>
    <name evidence="2" type="ORF">ACJIZ3_018700</name>
</gene>
<reference evidence="2 3" key="1">
    <citation type="submission" date="2024-12" db="EMBL/GenBank/DDBJ databases">
        <title>The unique morphological basis and parallel evolutionary history of personate flowers in Penstemon.</title>
        <authorList>
            <person name="Depatie T.H."/>
            <person name="Wessinger C.A."/>
        </authorList>
    </citation>
    <scope>NUCLEOTIDE SEQUENCE [LARGE SCALE GENOMIC DNA]</scope>
    <source>
        <strain evidence="2">WTNN_2</strain>
        <tissue evidence="2">Leaf</tissue>
    </source>
</reference>